<dbReference type="OrthoDB" id="283815at2759"/>
<dbReference type="GO" id="GO:0005869">
    <property type="term" value="C:dynactin complex"/>
    <property type="evidence" value="ECO:0007669"/>
    <property type="project" value="InterPro"/>
</dbReference>
<keyword evidence="8" id="KW-0007">Acetylation</keyword>
<comment type="subunit">
    <text evidence="13">Subunit of dynactin, a multiprotein complex part of a tripartite complex with dynein and a adapter, such as BICDL1, BICD2 or HOOK3. The dynactin complex is built around ACTR1A/ACTB filament and consists of an actin-related filament composed of a shoulder domain, a pointed end and a barbed end. Its length is defined by its flexible shoulder domain. The soulder is composed of 2 DCTN1 subunits, 4 DCTN2 and 2 DCTN3. The 4 DCNT2 (via N-terminus) bind the ACTR1A filament and act as molecular rulers to determine the length. The pointed end is important for binding dynein-dynactin cargo adapters. Consists of 4 subunits: ACTR10, DCNT4, DCTN5 and DCTN6. The barbed end is composed of a CAPZA1:CAPZB heterodimers, which binds ACTR1A/ACTB filament and dynactin and stabilizes dynactin. Interacts with ATP7B, but not ATP7A, in a copper-dependent manner. Interacts with ANK2; this interaction is required for localization at costameres. Interacts with N4BP2L1.</text>
</comment>
<dbReference type="InterPro" id="IPR008603">
    <property type="entry name" value="DCTN4"/>
</dbReference>
<dbReference type="AlphaFoldDB" id="A0A316UEJ7"/>
<proteinExistence type="inferred from homology"/>
<dbReference type="RefSeq" id="XP_025350800.1">
    <property type="nucleotide sequence ID" value="XM_025494720.1"/>
</dbReference>
<feature type="region of interest" description="Disordered" evidence="14">
    <location>
        <begin position="515"/>
        <end position="540"/>
    </location>
</feature>
<feature type="region of interest" description="Disordered" evidence="14">
    <location>
        <begin position="580"/>
        <end position="610"/>
    </location>
</feature>
<protein>
    <recommendedName>
        <fullName evidence="12">Dynactin subunit 4</fullName>
    </recommendedName>
</protein>
<evidence type="ECO:0000256" key="9">
    <source>
        <dbReference type="ARBA" id="ARBA00023054"/>
    </source>
</evidence>
<dbReference type="PANTHER" id="PTHR13034:SF2">
    <property type="entry name" value="DYNACTIN SUBUNIT 4"/>
    <property type="match status" value="1"/>
</dbReference>
<gene>
    <name evidence="15" type="ORF">BCV69DRAFT_309521</name>
</gene>
<dbReference type="GO" id="GO:0001725">
    <property type="term" value="C:stress fiber"/>
    <property type="evidence" value="ECO:0007669"/>
    <property type="project" value="UniProtKB-SubCell"/>
</dbReference>
<evidence type="ECO:0000256" key="4">
    <source>
        <dbReference type="ARBA" id="ARBA00022490"/>
    </source>
</evidence>
<evidence type="ECO:0000256" key="12">
    <source>
        <dbReference type="ARBA" id="ARBA00034864"/>
    </source>
</evidence>
<comment type="similarity">
    <text evidence="11">Belongs to the dynactin subunit 4 family.</text>
</comment>
<feature type="region of interest" description="Disordered" evidence="14">
    <location>
        <begin position="380"/>
        <end position="423"/>
    </location>
</feature>
<dbReference type="Proteomes" id="UP000245942">
    <property type="component" value="Unassembled WGS sequence"/>
</dbReference>
<organism evidence="15 16">
    <name type="scientific">Pseudomicrostroma glucosiphilum</name>
    <dbReference type="NCBI Taxonomy" id="1684307"/>
    <lineage>
        <taxon>Eukaryota</taxon>
        <taxon>Fungi</taxon>
        <taxon>Dikarya</taxon>
        <taxon>Basidiomycota</taxon>
        <taxon>Ustilaginomycotina</taxon>
        <taxon>Exobasidiomycetes</taxon>
        <taxon>Microstromatales</taxon>
        <taxon>Microstromatales incertae sedis</taxon>
        <taxon>Pseudomicrostroma</taxon>
    </lineage>
</organism>
<accession>A0A316UEJ7</accession>
<evidence type="ECO:0000256" key="8">
    <source>
        <dbReference type="ARBA" id="ARBA00022990"/>
    </source>
</evidence>
<evidence type="ECO:0000256" key="7">
    <source>
        <dbReference type="ARBA" id="ARBA00022843"/>
    </source>
</evidence>
<evidence type="ECO:0000256" key="2">
    <source>
        <dbReference type="ARBA" id="ARBA00004529"/>
    </source>
</evidence>
<dbReference type="GeneID" id="37016454"/>
<dbReference type="EMBL" id="KZ819321">
    <property type="protein sequence ID" value="PWN23640.1"/>
    <property type="molecule type" value="Genomic_DNA"/>
</dbReference>
<evidence type="ECO:0000256" key="10">
    <source>
        <dbReference type="ARBA" id="ARBA00023212"/>
    </source>
</evidence>
<keyword evidence="16" id="KW-1185">Reference proteome</keyword>
<evidence type="ECO:0000313" key="15">
    <source>
        <dbReference type="EMBL" id="PWN23640.1"/>
    </source>
</evidence>
<feature type="compositionally biased region" description="Basic and acidic residues" evidence="14">
    <location>
        <begin position="412"/>
        <end position="423"/>
    </location>
</feature>
<dbReference type="Pfam" id="PF05502">
    <property type="entry name" value="Dynactin_p62"/>
    <property type="match status" value="2"/>
</dbReference>
<name>A0A316UEJ7_9BASI</name>
<evidence type="ECO:0000256" key="3">
    <source>
        <dbReference type="ARBA" id="ARBA00004657"/>
    </source>
</evidence>
<dbReference type="PANTHER" id="PTHR13034">
    <property type="entry name" value="DYNACTIN P62 SUBUNIT"/>
    <property type="match status" value="1"/>
</dbReference>
<evidence type="ECO:0000256" key="5">
    <source>
        <dbReference type="ARBA" id="ARBA00022499"/>
    </source>
</evidence>
<feature type="compositionally biased region" description="Low complexity" evidence="14">
    <location>
        <begin position="586"/>
        <end position="600"/>
    </location>
</feature>
<evidence type="ECO:0000256" key="6">
    <source>
        <dbReference type="ARBA" id="ARBA00022553"/>
    </source>
</evidence>
<keyword evidence="5" id="KW-1017">Isopeptide bond</keyword>
<evidence type="ECO:0000313" key="16">
    <source>
        <dbReference type="Proteomes" id="UP000245942"/>
    </source>
</evidence>
<feature type="region of interest" description="Disordered" evidence="14">
    <location>
        <begin position="632"/>
        <end position="682"/>
    </location>
</feature>
<reference evidence="15 16" key="1">
    <citation type="journal article" date="2018" name="Mol. Biol. Evol.">
        <title>Broad Genomic Sampling Reveals a Smut Pathogenic Ancestry of the Fungal Clade Ustilaginomycotina.</title>
        <authorList>
            <person name="Kijpornyongpan T."/>
            <person name="Mondo S.J."/>
            <person name="Barry K."/>
            <person name="Sandor L."/>
            <person name="Lee J."/>
            <person name="Lipzen A."/>
            <person name="Pangilinan J."/>
            <person name="LaButti K."/>
            <person name="Hainaut M."/>
            <person name="Henrissat B."/>
            <person name="Grigoriev I.V."/>
            <person name="Spatafora J.W."/>
            <person name="Aime M.C."/>
        </authorList>
    </citation>
    <scope>NUCLEOTIDE SEQUENCE [LARGE SCALE GENOMIC DNA]</scope>
    <source>
        <strain evidence="15 16">MCA 4718</strain>
    </source>
</reference>
<sequence>MAPNVSYHCECSLGVVEQGKADSVPESASSQASTSTLPLLPSQYSPARYSFHSLQTLYYCTECLETRCQLCSQSEIVTHYCPACLFDVPSATVKAERNRCARNCFLCPVEGCGHLLTVTGTDPKDYGRMEAPEASVGVAPWFLSCQACKWDSKRAFRGGGGYVFEKSTGINAQVEAQRGPFPGQVEMDKLRSFYDSHLRKQNLSGARAASITGRSTTSLSKSKLLRDLPGLENSKYISGSRRAAALGLDKASASATRSENLPPYTSDLSTVSAEAFSKREEDRKKFTGELSSEQVGVASGIEDRWSSGWDQGPRSNHLVPQRVPLQTLSTLRCPGCRHILVKPDLKKSGFRFKIALQASLHLPEVCAHFKGVKVRSGRQSSSLNLREAEGRTRPQSMFLSAPEGGSSLRAGITKDEPSAEDSERLRTGKVYDYELTIANPDFNPIAVQIAVVQPMEASLNTHDTLKAGVDEAEAKKPIWTVQPSATRFSVKASDDMDVIDADLFGDLGLADEDDDLEEEAEEGSGPVGGTRRGKKGLGAGVLRKEGNRTVIALRLEVGVHAAEAAKSEREVEFALKVTFTSRQDPSESAASSKASVAEPSTGAGSGQNTRTRSFWTCVRLGMIEGRRKAPLAGSEPMTVTGETRQTAAESVTGINVELVGEEDRERSARLKKRRSELNLGST</sequence>
<keyword evidence="7" id="KW-0832">Ubl conjugation</keyword>
<evidence type="ECO:0000256" key="14">
    <source>
        <dbReference type="SAM" id="MobiDB-lite"/>
    </source>
</evidence>
<feature type="compositionally biased region" description="Polar residues" evidence="14">
    <location>
        <begin position="640"/>
        <end position="653"/>
    </location>
</feature>
<keyword evidence="9" id="KW-0175">Coiled coil</keyword>
<comment type="subcellular location">
    <subcellularLocation>
        <location evidence="1">Cytoplasm</location>
        <location evidence="1">Cytoskeleton</location>
        <location evidence="1">Microtubule organizing center</location>
        <location evidence="1">Centrosome</location>
    </subcellularLocation>
    <subcellularLocation>
        <location evidence="2">Cytoplasm</location>
        <location evidence="2">Cytoskeleton</location>
        <location evidence="2">Stress fiber</location>
    </subcellularLocation>
    <subcellularLocation>
        <location evidence="3">Cytoplasm</location>
        <location evidence="3">Myofibril</location>
    </subcellularLocation>
</comment>
<evidence type="ECO:0000256" key="11">
    <source>
        <dbReference type="ARBA" id="ARBA00034776"/>
    </source>
</evidence>
<evidence type="ECO:0000256" key="1">
    <source>
        <dbReference type="ARBA" id="ARBA00004300"/>
    </source>
</evidence>
<keyword evidence="10" id="KW-0206">Cytoskeleton</keyword>
<dbReference type="STRING" id="1684307.A0A316UEJ7"/>
<keyword evidence="6" id="KW-0597">Phosphoprotein</keyword>
<keyword evidence="4" id="KW-0963">Cytoplasm</keyword>
<evidence type="ECO:0000256" key="13">
    <source>
        <dbReference type="ARBA" id="ARBA00093507"/>
    </source>
</evidence>